<gene>
    <name evidence="2" type="ORF">C6569_20790</name>
</gene>
<keyword evidence="3" id="KW-1185">Reference proteome</keyword>
<protein>
    <submittedName>
        <fullName evidence="2">Carnitine dehydratase</fullName>
    </submittedName>
</protein>
<dbReference type="OrthoDB" id="9781472at2"/>
<dbReference type="InterPro" id="IPR003673">
    <property type="entry name" value="CoA-Trfase_fam_III"/>
</dbReference>
<feature type="region of interest" description="Disordered" evidence="1">
    <location>
        <begin position="377"/>
        <end position="407"/>
    </location>
</feature>
<dbReference type="InterPro" id="IPR023606">
    <property type="entry name" value="CoA-Trfase_III_dom_1_sf"/>
</dbReference>
<evidence type="ECO:0000256" key="1">
    <source>
        <dbReference type="SAM" id="MobiDB-lite"/>
    </source>
</evidence>
<feature type="region of interest" description="Disordered" evidence="1">
    <location>
        <begin position="1"/>
        <end position="29"/>
    </location>
</feature>
<dbReference type="SUPFAM" id="SSF89796">
    <property type="entry name" value="CoA-transferase family III (CaiB/BaiF)"/>
    <property type="match status" value="1"/>
</dbReference>
<dbReference type="EMBL" id="CP027668">
    <property type="protein sequence ID" value="AVO47284.1"/>
    <property type="molecule type" value="Genomic_DNA"/>
</dbReference>
<feature type="compositionally biased region" description="Polar residues" evidence="1">
    <location>
        <begin position="1"/>
        <end position="12"/>
    </location>
</feature>
<feature type="compositionally biased region" description="Low complexity" evidence="1">
    <location>
        <begin position="394"/>
        <end position="407"/>
    </location>
</feature>
<name>A0A2S0NGI1_9HYPH</name>
<dbReference type="Gene3D" id="3.40.50.10540">
    <property type="entry name" value="Crotonobetainyl-coa:carnitine coa-transferase, domain 1"/>
    <property type="match status" value="1"/>
</dbReference>
<reference evidence="2 3" key="1">
    <citation type="submission" date="2018-03" db="EMBL/GenBank/DDBJ databases">
        <title>Genome sequencing of Phreatobacter sp.</title>
        <authorList>
            <person name="Kim S.-J."/>
            <person name="Heo J."/>
            <person name="Kwon S.-W."/>
        </authorList>
    </citation>
    <scope>NUCLEOTIDE SEQUENCE [LARGE SCALE GENOMIC DNA]</scope>
    <source>
        <strain evidence="2 3">S-12</strain>
    </source>
</reference>
<dbReference type="InterPro" id="IPR044855">
    <property type="entry name" value="CoA-Trfase_III_dom3_sf"/>
</dbReference>
<dbReference type="InterPro" id="IPR050509">
    <property type="entry name" value="CoA-transferase_III"/>
</dbReference>
<dbReference type="GO" id="GO:0003824">
    <property type="term" value="F:catalytic activity"/>
    <property type="evidence" value="ECO:0007669"/>
    <property type="project" value="InterPro"/>
</dbReference>
<dbReference type="KEGG" id="phr:C6569_20790"/>
<organism evidence="2 3">
    <name type="scientific">Phreatobacter cathodiphilus</name>
    <dbReference type="NCBI Taxonomy" id="1868589"/>
    <lineage>
        <taxon>Bacteria</taxon>
        <taxon>Pseudomonadati</taxon>
        <taxon>Pseudomonadota</taxon>
        <taxon>Alphaproteobacteria</taxon>
        <taxon>Hyphomicrobiales</taxon>
        <taxon>Phreatobacteraceae</taxon>
        <taxon>Phreatobacter</taxon>
    </lineage>
</organism>
<dbReference type="Proteomes" id="UP000237889">
    <property type="component" value="Chromosome"/>
</dbReference>
<dbReference type="AlphaFoldDB" id="A0A2S0NGI1"/>
<evidence type="ECO:0000313" key="3">
    <source>
        <dbReference type="Proteomes" id="UP000237889"/>
    </source>
</evidence>
<accession>A0A2S0NGI1</accession>
<dbReference type="Gene3D" id="3.30.1540.10">
    <property type="entry name" value="formyl-coa transferase, domain 3"/>
    <property type="match status" value="1"/>
</dbReference>
<dbReference type="Pfam" id="PF02515">
    <property type="entry name" value="CoA_transf_3"/>
    <property type="match status" value="1"/>
</dbReference>
<proteinExistence type="predicted"/>
<evidence type="ECO:0000313" key="2">
    <source>
        <dbReference type="EMBL" id="AVO47284.1"/>
    </source>
</evidence>
<sequence>MAARAQNATPNWSRARRRPPFGLPRKAGRRRLDCRRPGFSVPRKAWGRRSAAGEDDVTRSGPLAGVTIVEFQGLGPGPFCAMMLADLGADVIRIDRAGSAAWNAGDALGRGRRSVAVDLKKPGAADLVLKILEGADALLEGFRPGVMERLGLGPDVCLKANPRLVYGRMTGWGQDGPYGPAPGHDINYLALSGMLWPLGPADRPPVPPLNLAADFGGGGMMLALGMVAALYSAKSSGRGQVVDAAMVDGAAVLGTMIFGMINAGTWKVAREANMLDGGAPFYGVYDTADGKYVSIGSLEPQFYAELLKGLNLTDPRFAKQWDKAMWPDLREAIAATFRSKTRDEWTALLDGREICYAPVLDPLEAAAHPHNVARGTFVQTPEGPMPKPAPRFSGTPTEAAPAARGPGAETRAVLAAAGLSPTDIDAAFASGLVAERT</sequence>
<dbReference type="PANTHER" id="PTHR48228">
    <property type="entry name" value="SUCCINYL-COA--D-CITRAMALATE COA-TRANSFERASE"/>
    <property type="match status" value="1"/>
</dbReference>
<dbReference type="PANTHER" id="PTHR48228:SF5">
    <property type="entry name" value="ALPHA-METHYLACYL-COA RACEMASE"/>
    <property type="match status" value="1"/>
</dbReference>